<feature type="compositionally biased region" description="Polar residues" evidence="1">
    <location>
        <begin position="96"/>
        <end position="110"/>
    </location>
</feature>
<feature type="region of interest" description="Disordered" evidence="1">
    <location>
        <begin position="574"/>
        <end position="633"/>
    </location>
</feature>
<feature type="signal peptide" evidence="2">
    <location>
        <begin position="1"/>
        <end position="19"/>
    </location>
</feature>
<dbReference type="Proteomes" id="UP000838412">
    <property type="component" value="Chromosome 9"/>
</dbReference>
<proteinExistence type="predicted"/>
<keyword evidence="2" id="KW-0732">Signal</keyword>
<dbReference type="EMBL" id="OV696694">
    <property type="protein sequence ID" value="CAH1274317.1"/>
    <property type="molecule type" value="Genomic_DNA"/>
</dbReference>
<keyword evidence="4" id="KW-1185">Reference proteome</keyword>
<feature type="compositionally biased region" description="Basic and acidic residues" evidence="1">
    <location>
        <begin position="579"/>
        <end position="595"/>
    </location>
</feature>
<evidence type="ECO:0000313" key="3">
    <source>
        <dbReference type="EMBL" id="CAH1274317.1"/>
    </source>
</evidence>
<sequence length="646" mass="73304">MVRPRPLVLMLAVLGCVCAAPDTPHDPGNARARIETLHFGRTLQHHKLMEENTIRSQNVAAVVDDRDTRLSILHSNRYGGDQRDPDLHPKRPGSVPWNSGDVSGSTKTPQPFQPPDYVTESDTKGAAPFTVWTPGEKGKTIREVQGGQNRNVQVNPALTHSPGTARSHQKDLKNLSPDSEKLEEDVHRRDMMGSSLRKVILGRSKRSAGGFWSVQVQRRDLMGNALRRFHKVTEETRNSGKRGDKGWRIGDINIHHYKTLDGWYKMGEYKSSSFKHLDVTSPKVTVTSHLRRLFLQKLRRISELNQKISVMVKTDAVPDVPSNVDNNNRNKVGMEGDESDQMRFFVGRKLLFKDSSQEDEHIEDEKQREVKSEESTTDARRDIVGNSLREDATDKHENVIENVLEDLAPRDIMGNIYRGRRSYKNIQDQPQVDRAYPIRASSSAGSQRRNMGGLRPDLDIRFGPKTGWTYSKVFLPHDNEPINVYNSEERGNNKGNAGYAVPFLQDQHNSPTKRLSQNRQGTLTRGVRSFDKIMLEIRKPRDVLGNIFRNVMIEMMSISKRDEPVFDMSITVGISEDSSDNRDPEEVIQEERPDSAELPYEDAMTSPWYTKAHQSGRKRLIEPVTNQNTDGPMARQYVAAKAAPFD</sequence>
<feature type="compositionally biased region" description="Polar residues" evidence="1">
    <location>
        <begin position="146"/>
        <end position="166"/>
    </location>
</feature>
<evidence type="ECO:0000256" key="2">
    <source>
        <dbReference type="SAM" id="SignalP"/>
    </source>
</evidence>
<feature type="chain" id="PRO_5035445213" evidence="2">
    <location>
        <begin position="20"/>
        <end position="646"/>
    </location>
</feature>
<name>A0A8K0F1R1_BRALA</name>
<evidence type="ECO:0000313" key="4">
    <source>
        <dbReference type="Proteomes" id="UP000838412"/>
    </source>
</evidence>
<evidence type="ECO:0000256" key="1">
    <source>
        <dbReference type="SAM" id="MobiDB-lite"/>
    </source>
</evidence>
<dbReference type="PROSITE" id="PS51257">
    <property type="entry name" value="PROKAR_LIPOPROTEIN"/>
    <property type="match status" value="1"/>
</dbReference>
<gene>
    <name evidence="3" type="primary">Hypp5291</name>
    <name evidence="3" type="ORF">BLAG_LOCUS25378</name>
</gene>
<dbReference type="AlphaFoldDB" id="A0A8K0F1R1"/>
<feature type="region of interest" description="Disordered" evidence="1">
    <location>
        <begin position="356"/>
        <end position="390"/>
    </location>
</feature>
<feature type="compositionally biased region" description="Basic and acidic residues" evidence="1">
    <location>
        <begin position="168"/>
        <end position="186"/>
    </location>
</feature>
<reference evidence="3" key="1">
    <citation type="submission" date="2022-01" db="EMBL/GenBank/DDBJ databases">
        <authorList>
            <person name="Braso-Vives M."/>
        </authorList>
    </citation>
    <scope>NUCLEOTIDE SEQUENCE</scope>
</reference>
<feature type="compositionally biased region" description="Basic and acidic residues" evidence="1">
    <location>
        <begin position="80"/>
        <end position="89"/>
    </location>
</feature>
<accession>A0A8K0F1R1</accession>
<organism evidence="3 4">
    <name type="scientific">Branchiostoma lanceolatum</name>
    <name type="common">Common lancelet</name>
    <name type="synonym">Amphioxus lanceolatum</name>
    <dbReference type="NCBI Taxonomy" id="7740"/>
    <lineage>
        <taxon>Eukaryota</taxon>
        <taxon>Metazoa</taxon>
        <taxon>Chordata</taxon>
        <taxon>Cephalochordata</taxon>
        <taxon>Leptocardii</taxon>
        <taxon>Amphioxiformes</taxon>
        <taxon>Branchiostomatidae</taxon>
        <taxon>Branchiostoma</taxon>
    </lineage>
</organism>
<feature type="region of interest" description="Disordered" evidence="1">
    <location>
        <begin position="73"/>
        <end position="186"/>
    </location>
</feature>
<dbReference type="OrthoDB" id="10639299at2759"/>
<protein>
    <submittedName>
        <fullName evidence="3">Hypp5291 protein</fullName>
    </submittedName>
</protein>